<keyword evidence="4 7" id="KW-0119">Carbohydrate metabolism</keyword>
<dbReference type="InterPro" id="IPR001000">
    <property type="entry name" value="GH10_dom"/>
</dbReference>
<dbReference type="PRINTS" id="PR00134">
    <property type="entry name" value="GLHYDRLASE10"/>
</dbReference>
<comment type="similarity">
    <text evidence="1 7">Belongs to the glycosyl hydrolase 10 (cellulase F) family.</text>
</comment>
<dbReference type="EMBL" id="CAOQHR010000009">
    <property type="protein sequence ID" value="CAI6339338.1"/>
    <property type="molecule type" value="Genomic_DNA"/>
</dbReference>
<dbReference type="SUPFAM" id="SSF57180">
    <property type="entry name" value="Cellulose-binding domain"/>
    <property type="match status" value="1"/>
</dbReference>
<dbReference type="GO" id="GO:0000272">
    <property type="term" value="P:polysaccharide catabolic process"/>
    <property type="evidence" value="ECO:0007669"/>
    <property type="project" value="UniProtKB-KW"/>
</dbReference>
<dbReference type="InterPro" id="IPR035971">
    <property type="entry name" value="CBD_sf"/>
</dbReference>
<dbReference type="PROSITE" id="PS00562">
    <property type="entry name" value="CBM1_1"/>
    <property type="match status" value="1"/>
</dbReference>
<keyword evidence="6 7" id="KW-0624">Polysaccharide degradation</keyword>
<evidence type="ECO:0000259" key="10">
    <source>
        <dbReference type="PROSITE" id="PS51760"/>
    </source>
</evidence>
<dbReference type="InterPro" id="IPR000254">
    <property type="entry name" value="CBD"/>
</dbReference>
<comment type="caution">
    <text evidence="11">The sequence shown here is derived from an EMBL/GenBank/DDBJ whole genome shotgun (WGS) entry which is preliminary data.</text>
</comment>
<dbReference type="SUPFAM" id="SSF51445">
    <property type="entry name" value="(Trans)glycosidases"/>
    <property type="match status" value="1"/>
</dbReference>
<dbReference type="Proteomes" id="UP001152607">
    <property type="component" value="Unassembled WGS sequence"/>
</dbReference>
<dbReference type="Pfam" id="PF00331">
    <property type="entry name" value="Glyco_hydro_10"/>
    <property type="match status" value="1"/>
</dbReference>
<dbReference type="PROSITE" id="PS51760">
    <property type="entry name" value="GH10_2"/>
    <property type="match status" value="1"/>
</dbReference>
<dbReference type="SMART" id="SM00236">
    <property type="entry name" value="fCBD"/>
    <property type="match status" value="1"/>
</dbReference>
<accession>A0A9W4UMD1</accession>
<evidence type="ECO:0000313" key="12">
    <source>
        <dbReference type="Proteomes" id="UP001152607"/>
    </source>
</evidence>
<dbReference type="EC" id="3.2.1.8" evidence="7"/>
<evidence type="ECO:0000259" key="9">
    <source>
        <dbReference type="PROSITE" id="PS51164"/>
    </source>
</evidence>
<evidence type="ECO:0000313" key="11">
    <source>
        <dbReference type="EMBL" id="CAI6339338.1"/>
    </source>
</evidence>
<dbReference type="GO" id="GO:0005576">
    <property type="term" value="C:extracellular region"/>
    <property type="evidence" value="ECO:0007669"/>
    <property type="project" value="InterPro"/>
</dbReference>
<dbReference type="AlphaFoldDB" id="A0A9W4UMD1"/>
<dbReference type="PANTHER" id="PTHR31490">
    <property type="entry name" value="GLYCOSYL HYDROLASE"/>
    <property type="match status" value="1"/>
</dbReference>
<dbReference type="SMART" id="SM00633">
    <property type="entry name" value="Glyco_10"/>
    <property type="match status" value="1"/>
</dbReference>
<comment type="catalytic activity">
    <reaction evidence="7">
        <text>Endohydrolysis of (1-&gt;4)-beta-D-xylosidic linkages in xylans.</text>
        <dbReference type="EC" id="3.2.1.8"/>
    </reaction>
</comment>
<keyword evidence="2 8" id="KW-0732">Signal</keyword>
<evidence type="ECO:0000256" key="7">
    <source>
        <dbReference type="RuleBase" id="RU361174"/>
    </source>
</evidence>
<feature type="domain" description="GH10" evidence="10">
    <location>
        <begin position="140"/>
        <end position="419"/>
    </location>
</feature>
<dbReference type="InterPro" id="IPR017853">
    <property type="entry name" value="GH"/>
</dbReference>
<evidence type="ECO:0000256" key="5">
    <source>
        <dbReference type="ARBA" id="ARBA00023295"/>
    </source>
</evidence>
<dbReference type="GO" id="GO:0031176">
    <property type="term" value="F:endo-1,4-beta-xylanase activity"/>
    <property type="evidence" value="ECO:0007669"/>
    <property type="project" value="UniProtKB-EC"/>
</dbReference>
<sequence length="420" mass="44182">MAPMMKPLHLAVLGLSSTVLGAVQPYGQCGGVTHTGETTCVEGWSCKSFNPYYSQCVEGGGNDPAPPVPTSAVPTGGPIGTAPPTTLSTRPIPTGSVGIPSATVNGTLPASTKLASANAAVACSLQEKFVAAGKKYIGVAADSNTLNDATNADIIKANFNQVTPENSMKWDATESQKGVFTFTGSDALVNFATSNSQLVRGHTTVWHSQLPTWVSSITDKTTLEDVMKNHITSVMKQYAGKVYAWDVVNEILSEDGGFRSSVFYNVLGESFVATAFETARAADPAAKLYINDYNLDSNNYAKTKGMVTKVAAWVAAGVPIDGVGSQSHLGGNWPISEYPQALSDLCGVASECAITELDIKGASADDYTLVTKACLDLENCVGITVWGVSDKYSWRQGDDPLLFDGNFQAKPAYDAICGIL</sequence>
<feature type="chain" id="PRO_5040789360" description="Beta-xylanase" evidence="8">
    <location>
        <begin position="22"/>
        <end position="420"/>
    </location>
</feature>
<evidence type="ECO:0000256" key="6">
    <source>
        <dbReference type="ARBA" id="ARBA00023326"/>
    </source>
</evidence>
<keyword evidence="12" id="KW-1185">Reference proteome</keyword>
<proteinExistence type="inferred from homology"/>
<protein>
    <recommendedName>
        <fullName evidence="7">Beta-xylanase</fullName>
        <ecNumber evidence="7">3.2.1.8</ecNumber>
    </recommendedName>
</protein>
<dbReference type="GO" id="GO:0030248">
    <property type="term" value="F:cellulose binding"/>
    <property type="evidence" value="ECO:0007669"/>
    <property type="project" value="InterPro"/>
</dbReference>
<feature type="domain" description="CBM1" evidence="9">
    <location>
        <begin position="21"/>
        <end position="57"/>
    </location>
</feature>
<evidence type="ECO:0000256" key="8">
    <source>
        <dbReference type="SAM" id="SignalP"/>
    </source>
</evidence>
<dbReference type="InterPro" id="IPR044846">
    <property type="entry name" value="GH10"/>
</dbReference>
<feature type="signal peptide" evidence="8">
    <location>
        <begin position="1"/>
        <end position="21"/>
    </location>
</feature>
<dbReference type="Pfam" id="PF00734">
    <property type="entry name" value="CBM_1"/>
    <property type="match status" value="1"/>
</dbReference>
<gene>
    <name evidence="11" type="ORF">PDIGIT_LOCUS12494</name>
</gene>
<evidence type="ECO:0000256" key="4">
    <source>
        <dbReference type="ARBA" id="ARBA00023277"/>
    </source>
</evidence>
<dbReference type="OrthoDB" id="3055998at2759"/>
<evidence type="ECO:0000256" key="2">
    <source>
        <dbReference type="ARBA" id="ARBA00022729"/>
    </source>
</evidence>
<keyword evidence="5 7" id="KW-0326">Glycosidase</keyword>
<evidence type="ECO:0000256" key="1">
    <source>
        <dbReference type="ARBA" id="ARBA00007495"/>
    </source>
</evidence>
<evidence type="ECO:0000256" key="3">
    <source>
        <dbReference type="ARBA" id="ARBA00022801"/>
    </source>
</evidence>
<reference evidence="11" key="1">
    <citation type="submission" date="2023-01" db="EMBL/GenBank/DDBJ databases">
        <authorList>
            <person name="Van Ghelder C."/>
            <person name="Rancurel C."/>
        </authorList>
    </citation>
    <scope>NUCLEOTIDE SEQUENCE</scope>
    <source>
        <strain evidence="11">CNCM I-4278</strain>
    </source>
</reference>
<name>A0A9W4UMD1_9PLEO</name>
<keyword evidence="3 7" id="KW-0378">Hydrolase</keyword>
<dbReference type="PROSITE" id="PS51164">
    <property type="entry name" value="CBM1_2"/>
    <property type="match status" value="1"/>
</dbReference>
<dbReference type="PANTHER" id="PTHR31490:SF76">
    <property type="entry name" value="ENDO-1,4-BETA-XYLANASE C"/>
    <property type="match status" value="1"/>
</dbReference>
<dbReference type="Gene3D" id="3.20.20.80">
    <property type="entry name" value="Glycosidases"/>
    <property type="match status" value="1"/>
</dbReference>
<organism evidence="11 12">
    <name type="scientific">Periconia digitata</name>
    <dbReference type="NCBI Taxonomy" id="1303443"/>
    <lineage>
        <taxon>Eukaryota</taxon>
        <taxon>Fungi</taxon>
        <taxon>Dikarya</taxon>
        <taxon>Ascomycota</taxon>
        <taxon>Pezizomycotina</taxon>
        <taxon>Dothideomycetes</taxon>
        <taxon>Pleosporomycetidae</taxon>
        <taxon>Pleosporales</taxon>
        <taxon>Massarineae</taxon>
        <taxon>Periconiaceae</taxon>
        <taxon>Periconia</taxon>
    </lineage>
</organism>